<evidence type="ECO:0000313" key="1">
    <source>
        <dbReference type="EMBL" id="CUN26444.1"/>
    </source>
</evidence>
<dbReference type="RefSeq" id="WP_070103049.1">
    <property type="nucleotide sequence ID" value="NZ_CYXP01000007.1"/>
</dbReference>
<dbReference type="NCBIfam" id="TIGR04183">
    <property type="entry name" value="Por_Secre_tail"/>
    <property type="match status" value="1"/>
</dbReference>
<sequence length="1816" mass="202073">MKKHYTLYNIGKLLILSCVLLLGGTEVAMGQQIRPQDGKKFPQENVPTLVDTIYIDGGEQRTLIIPNDRDYYYIRWYRKGGNGSTIDKLSINQGSSLDKTSSGDASFFWLNGIGGNRKEAFKINYTSDANLTEDSVFCDLSFNVDGLGINHSSPYTEPTIGKRYKFYIKNADEMRKRLSSLSAGEALETIHITVPKGATNVNLQMNMAPENYFWGNNNQGTGFRIEGATRATSDGKLIILGNSRIDRETTVNVYARDYSVQGPLLAKYILTPQENSGFMTETEIQSYEDRNPANNEDKYQQVGVVDFDYDGTIRRGELTANNNMSSTPIDPSTATYSFMNPMLESIYESKLMPEDSYGLYRSANVPNISERDSYGSRWAKSYLPNGNRQNKSYGWYYTNIAAINNRQLFDRTYHNTNSQECGYFCYVNASKEAGRVVTIPIEGTICPNTELTVVAWIADITNIETPPNVNLVLHGKNTQTGESGILHRFSSGNMLRPNGDDDRAIWKQLCYKITISSEMLGSYDEFSVELQNNTPDSDGGDYAVDDIRIYKTLPNISVRRKDACDASTLYVSSDYATILRNMGWKRNSDVLNVDELNDVKYRKYRYGLMGANPYADIDDIAHTNIGNVYYSFAYPGEDRIGSDPNDWVVVRKDLKEEQALTKLGLDKTMRVFIPTNLNEYTSGGQEEQLPTDVADVPHLEIVMNVRAMNDFIADTKRGPEGEDDSEKYWSEEQLNDFGKFEEISFDKFRDELFPSLCELDGNTIKEVKWEDIINNTQGLGDTYTKCIRALYEFLEIPRIHCPWTDESKENIFLGTIDVANTDLRYRNEIRPGETQPATGEYRVVLFSAREVAEGIGKFISLKDPCTLISDFTVEPATTITIKTEANASTATCAGALRKVEAVLNGYDANGNPIDDLGNVGVSYLFDWFLGSQEAYEEDSIQNKRSLKYDLETFRGATNHTGTITVSDLDNWNGQDTEGKNIPDAGLIKERLKNLLTTPDANGNILLRTGEAGTQNYDLLITGNEIIAMPYVYSDRGNGDYVYCSDKTPVNFEVADADTPQMFTGFANVQYPIAGSVALRLGQLNLGETTSLHIPVRGISNMVTDETPVGVKDEAQVLLQTDDTELPVVGTVSAFKIGQSTQNATIPIQWNEEAKKLMKEGQSYELLIPFVQFNGDEVLASACDGLVSFTVKIVPEYLTWKGSNSDAWYNDRNWHRSTKAELYKDDKAADEDVNGNTDVENAFSPLYFSKITIDPEGSNVLTLEDIASSGNAPIDGLDGSKATSNIQYDMAVTDENGGISSYYVNKVDQIYFKPEAKLMDQHYLNYEKAWVEFEIANNAKRWMASPLQDVYAGDIYAPNNGKQETEAFKNIEYNTDSYSRWTPAFYQKAWNQAIQYFPKNPTDGNTGAEEVAAVKSNWSIEYNDVRVPYTIGKGFYLSVENVPTTDGTETALVRLPKADTEYAYETKSSLRSDEGLDKTNSGKLVEFTDGKYTLTLDESVDGDGTHFLVGNPFMTYLNMETFLDANKEVLAPKYWTLANGAPNASVGTPDVDFEVGSTNGTVAPMQAFFVELKSDAAKASTDANITFTPAMMSATEVSATEATTKSASATNPVITLTVERGDVKSKASLLTYDKADNGYKADEDAVVLLDSELDAPMVYTVSGSKAAQVNAVKSIRNIGLGVYNETNDEVTLTIEGLSRLAEPLYLYDAHTRKSVKLEDDSYSLQVAGDSHGRYFLRDSELGSELENTISIYSARRGQVIVSSLRPVKEIKVFGLNGSQARQFSVNTTQYSFDLPAGIYMIYAGDGEQAHTEKVIVR</sequence>
<dbReference type="InterPro" id="IPR026444">
    <property type="entry name" value="Secre_tail"/>
</dbReference>
<name>A0A173VHB1_PARDI</name>
<proteinExistence type="predicted"/>
<dbReference type="Proteomes" id="UP000095591">
    <property type="component" value="Unassembled WGS sequence"/>
</dbReference>
<protein>
    <recommendedName>
        <fullName evidence="3">T9SS type A sorting domain-containing protein</fullName>
    </recommendedName>
</protein>
<dbReference type="EMBL" id="CYXP01000007">
    <property type="protein sequence ID" value="CUN26444.1"/>
    <property type="molecule type" value="Genomic_DNA"/>
</dbReference>
<evidence type="ECO:0008006" key="3">
    <source>
        <dbReference type="Google" id="ProtNLM"/>
    </source>
</evidence>
<organism evidence="1 2">
    <name type="scientific">Parabacteroides distasonis</name>
    <dbReference type="NCBI Taxonomy" id="823"/>
    <lineage>
        <taxon>Bacteria</taxon>
        <taxon>Pseudomonadati</taxon>
        <taxon>Bacteroidota</taxon>
        <taxon>Bacteroidia</taxon>
        <taxon>Bacteroidales</taxon>
        <taxon>Tannerellaceae</taxon>
        <taxon>Parabacteroides</taxon>
    </lineage>
</organism>
<accession>A0A173VHB1</accession>
<reference evidence="1 2" key="1">
    <citation type="submission" date="2015-09" db="EMBL/GenBank/DDBJ databases">
        <authorList>
            <consortium name="Pathogen Informatics"/>
        </authorList>
    </citation>
    <scope>NUCLEOTIDE SEQUENCE [LARGE SCALE GENOMIC DNA]</scope>
    <source>
        <strain evidence="1 2">2789STDY5608872</strain>
    </source>
</reference>
<evidence type="ECO:0000313" key="2">
    <source>
        <dbReference type="Proteomes" id="UP000095591"/>
    </source>
</evidence>
<gene>
    <name evidence="1" type="ORF">ERS852429_03046</name>
</gene>